<keyword evidence="2" id="KW-0645">Protease</keyword>
<accession>A0ABP4XL16</accession>
<dbReference type="PANTHER" id="PTHR36175:SF1">
    <property type="entry name" value="CYANOPHYCINASE"/>
    <property type="match status" value="1"/>
</dbReference>
<evidence type="ECO:0000256" key="3">
    <source>
        <dbReference type="ARBA" id="ARBA00022801"/>
    </source>
</evidence>
<proteinExistence type="inferred from homology"/>
<keyword evidence="3" id="KW-0378">Hydrolase</keyword>
<evidence type="ECO:0000256" key="4">
    <source>
        <dbReference type="ARBA" id="ARBA00022825"/>
    </source>
</evidence>
<feature type="chain" id="PRO_5046653806" evidence="5">
    <location>
        <begin position="39"/>
        <end position="612"/>
    </location>
</feature>
<sequence length="612" mass="63017">MGGEHTTYATRHRRTRSGLAALALTGLGFAGIGATAQAASDEPTMMMPTGGGYESVTLEAFAKAAISKATDKTVDIVVVPSSYGDDWPSRPENIALAKQRTAEVAAACTAVAPPGKSCTGRLAILLNRADAMKPANSAALRDASLDGIFILGGDQGIAMKVLANSPAEKAMTDAVHRGAVLGGTSAGAAVESVSMINGYVGDYGAAQGLRRGSTLMWWRNDGDAERGLVFGSQRAIYDQHFYERGRFGRSLSTIATADERFGGKSPVGVGVDYATSITNYGDRTLTQVVGNSGAATIDFESLGATHRWVGTERWLSARKVKVNLLTEGNDYDLVTRRLTLNGKTVGDVSGRAWSTPRSSADGILYVGGGVLGGGKVIPSVVKDAAAASANPQNGRVLILSADTRGTAAAYGDKLKVAGWPGHIDQATFGKGSWASVNPGRYDAVLIVAVSPPQAAKAFGNATFRALAAKAFAAVPVVFADGPAAAYAGTRWSGEARPNGDNYEEKAGAAFKTSEAKWHAGAGVVGASIIPALNTDYVWGRLFNAVAVDKGELGLGISAGTAIRFHAGSATVVDGSVVVADGRDARTWVSSNGTLGAAGLVVDTFGPGEALRR</sequence>
<dbReference type="Gene3D" id="3.40.50.880">
    <property type="match status" value="2"/>
</dbReference>
<dbReference type="PANTHER" id="PTHR36175">
    <property type="entry name" value="CYANOPHYCINASE"/>
    <property type="match status" value="1"/>
</dbReference>
<dbReference type="InterPro" id="IPR029062">
    <property type="entry name" value="Class_I_gatase-like"/>
</dbReference>
<keyword evidence="7" id="KW-1185">Reference proteome</keyword>
<organism evidence="6 7">
    <name type="scientific">Nostocoides veronense</name>
    <dbReference type="NCBI Taxonomy" id="330836"/>
    <lineage>
        <taxon>Bacteria</taxon>
        <taxon>Bacillati</taxon>
        <taxon>Actinomycetota</taxon>
        <taxon>Actinomycetes</taxon>
        <taxon>Micrococcales</taxon>
        <taxon>Intrasporangiaceae</taxon>
        <taxon>Nostocoides</taxon>
    </lineage>
</organism>
<comment type="similarity">
    <text evidence="1">Belongs to the peptidase S51 family.</text>
</comment>
<dbReference type="EMBL" id="BAAAPO010000016">
    <property type="protein sequence ID" value="GAA1787121.1"/>
    <property type="molecule type" value="Genomic_DNA"/>
</dbReference>
<evidence type="ECO:0000256" key="1">
    <source>
        <dbReference type="ARBA" id="ARBA00006534"/>
    </source>
</evidence>
<name>A0ABP4XL16_9MICO</name>
<dbReference type="RefSeq" id="WP_344082178.1">
    <property type="nucleotide sequence ID" value="NZ_BAAAPO010000016.1"/>
</dbReference>
<gene>
    <name evidence="6" type="ORF">GCM10009811_10280</name>
</gene>
<keyword evidence="4" id="KW-0720">Serine protease</keyword>
<reference evidence="7" key="1">
    <citation type="journal article" date="2019" name="Int. J. Syst. Evol. Microbiol.">
        <title>The Global Catalogue of Microorganisms (GCM) 10K type strain sequencing project: providing services to taxonomists for standard genome sequencing and annotation.</title>
        <authorList>
            <consortium name="The Broad Institute Genomics Platform"/>
            <consortium name="The Broad Institute Genome Sequencing Center for Infectious Disease"/>
            <person name="Wu L."/>
            <person name="Ma J."/>
        </authorList>
    </citation>
    <scope>NUCLEOTIDE SEQUENCE [LARGE SCALE GENOMIC DNA]</scope>
    <source>
        <strain evidence="7">JCM 15592</strain>
    </source>
</reference>
<dbReference type="Pfam" id="PF03575">
    <property type="entry name" value="Peptidase_S51"/>
    <property type="match status" value="1"/>
</dbReference>
<feature type="signal peptide" evidence="5">
    <location>
        <begin position="1"/>
        <end position="38"/>
    </location>
</feature>
<keyword evidence="5" id="KW-0732">Signal</keyword>
<evidence type="ECO:0000313" key="6">
    <source>
        <dbReference type="EMBL" id="GAA1787121.1"/>
    </source>
</evidence>
<dbReference type="Proteomes" id="UP001499938">
    <property type="component" value="Unassembled WGS sequence"/>
</dbReference>
<dbReference type="InterPro" id="IPR005320">
    <property type="entry name" value="Peptidase_S51"/>
</dbReference>
<protein>
    <submittedName>
        <fullName evidence="6">Type 1 glutamine amidotransferase-like domain-containing protein</fullName>
    </submittedName>
</protein>
<comment type="caution">
    <text evidence="6">The sequence shown here is derived from an EMBL/GenBank/DDBJ whole genome shotgun (WGS) entry which is preliminary data.</text>
</comment>
<evidence type="ECO:0000256" key="2">
    <source>
        <dbReference type="ARBA" id="ARBA00022670"/>
    </source>
</evidence>
<evidence type="ECO:0000313" key="7">
    <source>
        <dbReference type="Proteomes" id="UP001499938"/>
    </source>
</evidence>
<dbReference type="SUPFAM" id="SSF52317">
    <property type="entry name" value="Class I glutamine amidotransferase-like"/>
    <property type="match status" value="1"/>
</dbReference>
<evidence type="ECO:0000256" key="5">
    <source>
        <dbReference type="SAM" id="SignalP"/>
    </source>
</evidence>